<evidence type="ECO:0000313" key="3">
    <source>
        <dbReference type="EMBL" id="QDO88450.1"/>
    </source>
</evidence>
<dbReference type="OrthoDB" id="9764804at2"/>
<feature type="region of interest" description="Disordered" evidence="1">
    <location>
        <begin position="1"/>
        <end position="59"/>
    </location>
</feature>
<dbReference type="EMBL" id="CP041616">
    <property type="protein sequence ID" value="QDO88450.1"/>
    <property type="molecule type" value="Genomic_DNA"/>
</dbReference>
<dbReference type="AlphaFoldDB" id="A0A516GAN7"/>
<name>A0A516GAN7_9MICO</name>
<feature type="transmembrane region" description="Helical" evidence="2">
    <location>
        <begin position="60"/>
        <end position="81"/>
    </location>
</feature>
<evidence type="ECO:0000256" key="1">
    <source>
        <dbReference type="SAM" id="MobiDB-lite"/>
    </source>
</evidence>
<evidence type="ECO:0008006" key="5">
    <source>
        <dbReference type="Google" id="ProtNLM"/>
    </source>
</evidence>
<evidence type="ECO:0000256" key="2">
    <source>
        <dbReference type="SAM" id="Phobius"/>
    </source>
</evidence>
<feature type="compositionally biased region" description="Basic and acidic residues" evidence="1">
    <location>
        <begin position="1"/>
        <end position="22"/>
    </location>
</feature>
<organism evidence="3 4">
    <name type="scientific">Ornithinimicrobium ciconiae</name>
    <dbReference type="NCBI Taxonomy" id="2594265"/>
    <lineage>
        <taxon>Bacteria</taxon>
        <taxon>Bacillati</taxon>
        <taxon>Actinomycetota</taxon>
        <taxon>Actinomycetes</taxon>
        <taxon>Micrococcales</taxon>
        <taxon>Ornithinimicrobiaceae</taxon>
        <taxon>Ornithinimicrobium</taxon>
    </lineage>
</organism>
<keyword evidence="2" id="KW-0472">Membrane</keyword>
<dbReference type="Gene3D" id="2.130.10.10">
    <property type="entry name" value="YVTN repeat-like/Quinoprotein amine dehydrogenase"/>
    <property type="match status" value="2"/>
</dbReference>
<keyword evidence="2" id="KW-0812">Transmembrane</keyword>
<feature type="region of interest" description="Disordered" evidence="1">
    <location>
        <begin position="85"/>
        <end position="143"/>
    </location>
</feature>
<dbReference type="SUPFAM" id="SSF110296">
    <property type="entry name" value="Oligoxyloglucan reducing end-specific cellobiohydrolase"/>
    <property type="match status" value="1"/>
</dbReference>
<proteinExistence type="predicted"/>
<sequence length="463" mass="48230">MSSDEQRPGDDGRPGEARHDPVEEFFAAHRAQVRDEPADEVTWQRIRDGRRRASSPRRGAVAGAIVAAAAALAVVFGPGLLPDAAPPDLAGPPPGSTEPASGDPSGPEQPQTVTTEIPEGTLASDGRFADVTTADPDPGVDTGVRRAVVTRPCDTNGWCSVLATSDDGGLTWAPSADLAELGMVDRVLFVDHERGWVWGGKAPLWATVDGGRSWTQVDVGGDTVDDISVWEDVLLATTLVDDPGTCTSAADCPQVSGAAVLTDPADRDWTDDPVTALGPVGRAAVIGAGNERYVLAHGDGALVTSLLRLQDGRLESTAAVSSCGGGPVAVTASADDPAHLWALCDDERGLALQQSSNGARTWLPTNLTVPSFVLGERAPLMASTHADHLLLVGEGNYALTTDGGQTWSTEEFLPGAQARPERLEVTMFGEVIAYPTADQASPELALWRSGDGGRTWETVLSGG</sequence>
<dbReference type="Proteomes" id="UP000315395">
    <property type="component" value="Chromosome"/>
</dbReference>
<protein>
    <recommendedName>
        <fullName evidence="5">Exo-alpha-sialidase</fullName>
    </recommendedName>
</protein>
<gene>
    <name evidence="3" type="ORF">FNH13_08940</name>
</gene>
<reference evidence="3 4" key="1">
    <citation type="submission" date="2019-07" db="EMBL/GenBank/DDBJ databases">
        <title>complete genome sequencing of Ornithinimicrobium sp. H23M54.</title>
        <authorList>
            <person name="Bae J.-W."/>
            <person name="Lee S.-Y."/>
        </authorList>
    </citation>
    <scope>NUCLEOTIDE SEQUENCE [LARGE SCALE GENOMIC DNA]</scope>
    <source>
        <strain evidence="3 4">H23M54</strain>
    </source>
</reference>
<dbReference type="KEGG" id="orz:FNH13_08940"/>
<evidence type="ECO:0000313" key="4">
    <source>
        <dbReference type="Proteomes" id="UP000315395"/>
    </source>
</evidence>
<dbReference type="InterPro" id="IPR036278">
    <property type="entry name" value="Sialidase_sf"/>
</dbReference>
<keyword evidence="4" id="KW-1185">Reference proteome</keyword>
<dbReference type="InterPro" id="IPR015943">
    <property type="entry name" value="WD40/YVTN_repeat-like_dom_sf"/>
</dbReference>
<keyword evidence="2" id="KW-1133">Transmembrane helix</keyword>
<dbReference type="SUPFAM" id="SSF50939">
    <property type="entry name" value="Sialidases"/>
    <property type="match status" value="1"/>
</dbReference>
<dbReference type="RefSeq" id="WP_143783128.1">
    <property type="nucleotide sequence ID" value="NZ_CP041616.1"/>
</dbReference>
<accession>A0A516GAN7</accession>